<feature type="transmembrane region" description="Helical" evidence="1">
    <location>
        <begin position="21"/>
        <end position="40"/>
    </location>
</feature>
<dbReference type="Gene3D" id="1.20.144.10">
    <property type="entry name" value="Phosphatidic acid phosphatase type 2/haloperoxidase"/>
    <property type="match status" value="1"/>
</dbReference>
<keyword evidence="1" id="KW-0812">Transmembrane</keyword>
<dbReference type="AlphaFoldDB" id="A0A4U0QDV7"/>
<sequence>MIAPITAWAGERWRVGCGWPLRFWMVHLGLPLLLGLWLWLGYPATGLDDLIVGAYFDPVARNFPLQNQALLATGLHSGTRLVMILIGVAMLGIWLASFIDLRWRGQRRRAGWIFLAMLVSTSVVSLLKSHSIHHCPWDIVDYGGYAPRLSLFDALPSGIAPGRCFPAGHASGGFALMAFYFGWRDRWPRRARLALWLGLAAGWAMGWTQTMRGAHFPSHTLWAAWVVWLTLLALYCIFPPTVGKA</sequence>
<feature type="transmembrane region" description="Helical" evidence="1">
    <location>
        <begin position="222"/>
        <end position="242"/>
    </location>
</feature>
<dbReference type="CDD" id="cd03396">
    <property type="entry name" value="PAP2_like_6"/>
    <property type="match status" value="1"/>
</dbReference>
<feature type="transmembrane region" description="Helical" evidence="1">
    <location>
        <begin position="160"/>
        <end position="181"/>
    </location>
</feature>
<evidence type="ECO:0000313" key="4">
    <source>
        <dbReference type="Proteomes" id="UP000310016"/>
    </source>
</evidence>
<organism evidence="3 4">
    <name type="scientific">Chitiniphilus eburneus</name>
    <dbReference type="NCBI Taxonomy" id="2571148"/>
    <lineage>
        <taxon>Bacteria</taxon>
        <taxon>Pseudomonadati</taxon>
        <taxon>Pseudomonadota</taxon>
        <taxon>Betaproteobacteria</taxon>
        <taxon>Neisseriales</taxon>
        <taxon>Chitinibacteraceae</taxon>
        <taxon>Chitiniphilus</taxon>
    </lineage>
</organism>
<feature type="domain" description="Phosphatidic acid phosphatase type 2/haloperoxidase" evidence="2">
    <location>
        <begin position="111"/>
        <end position="239"/>
    </location>
</feature>
<keyword evidence="1" id="KW-0472">Membrane</keyword>
<evidence type="ECO:0000256" key="1">
    <source>
        <dbReference type="SAM" id="Phobius"/>
    </source>
</evidence>
<dbReference type="OrthoDB" id="7348799at2"/>
<protein>
    <submittedName>
        <fullName evidence="3">Phosphatase PAP2 family protein</fullName>
    </submittedName>
</protein>
<feature type="transmembrane region" description="Helical" evidence="1">
    <location>
        <begin position="193"/>
        <end position="210"/>
    </location>
</feature>
<name>A0A4U0QDV7_9NEIS</name>
<comment type="caution">
    <text evidence="3">The sequence shown here is derived from an EMBL/GenBank/DDBJ whole genome shotgun (WGS) entry which is preliminary data.</text>
</comment>
<dbReference type="EMBL" id="SUMF01000001">
    <property type="protein sequence ID" value="TJZ78812.1"/>
    <property type="molecule type" value="Genomic_DNA"/>
</dbReference>
<feature type="transmembrane region" description="Helical" evidence="1">
    <location>
        <begin position="111"/>
        <end position="127"/>
    </location>
</feature>
<dbReference type="InterPro" id="IPR000326">
    <property type="entry name" value="PAP2/HPO"/>
</dbReference>
<feature type="transmembrane region" description="Helical" evidence="1">
    <location>
        <begin position="81"/>
        <end position="99"/>
    </location>
</feature>
<dbReference type="Proteomes" id="UP000310016">
    <property type="component" value="Unassembled WGS sequence"/>
</dbReference>
<accession>A0A4U0QDV7</accession>
<evidence type="ECO:0000259" key="2">
    <source>
        <dbReference type="Pfam" id="PF01569"/>
    </source>
</evidence>
<dbReference type="RefSeq" id="WP_136771327.1">
    <property type="nucleotide sequence ID" value="NZ_CP156074.1"/>
</dbReference>
<dbReference type="InterPro" id="IPR036938">
    <property type="entry name" value="PAP2/HPO_sf"/>
</dbReference>
<keyword evidence="4" id="KW-1185">Reference proteome</keyword>
<gene>
    <name evidence="3" type="ORF">FAZ21_00560</name>
</gene>
<keyword evidence="1" id="KW-1133">Transmembrane helix</keyword>
<evidence type="ECO:0000313" key="3">
    <source>
        <dbReference type="EMBL" id="TJZ78812.1"/>
    </source>
</evidence>
<dbReference type="SUPFAM" id="SSF48317">
    <property type="entry name" value="Acid phosphatase/Vanadium-dependent haloperoxidase"/>
    <property type="match status" value="1"/>
</dbReference>
<proteinExistence type="predicted"/>
<dbReference type="Pfam" id="PF01569">
    <property type="entry name" value="PAP2"/>
    <property type="match status" value="1"/>
</dbReference>
<reference evidence="3 4" key="1">
    <citation type="submission" date="2019-04" db="EMBL/GenBank/DDBJ databases">
        <title>Chitiniphilus eburnea sp. nov., a novel chitinolytic bacterium isolated from aquaculture sludge.</title>
        <authorList>
            <person name="Sheng M."/>
        </authorList>
    </citation>
    <scope>NUCLEOTIDE SEQUENCE [LARGE SCALE GENOMIC DNA]</scope>
    <source>
        <strain evidence="3 4">HX-2-15</strain>
    </source>
</reference>